<sequence length="78" mass="9386">MPYYVFRITQPTQLIKNLDFQQAFENYKAARELTRELRAQQAADDKATYKLVFAANQLEAEEHLQEHREKPILMEWEK</sequence>
<reference evidence="1" key="1">
    <citation type="journal article" date="2023" name="Int. J. Mol. Sci.">
        <title>Metagenomics Revealed a New Genus 'Candidatus Thiocaldithrix dubininis' gen. nov., sp. nov. and a New Species 'Candidatus Thiothrix putei' sp. nov. in the Family Thiotrichaceae, Some Members of Which Have Traits of Both Na+- and H+-Motive Energetics.</title>
        <authorList>
            <person name="Ravin N.V."/>
            <person name="Muntyan M.S."/>
            <person name="Smolyakov D.D."/>
            <person name="Rudenko T.S."/>
            <person name="Beletsky A.V."/>
            <person name="Mardanov A.V."/>
            <person name="Grabovich M.Y."/>
        </authorList>
    </citation>
    <scope>NUCLEOTIDE SEQUENCE</scope>
    <source>
        <strain evidence="1">GKL-01</strain>
    </source>
</reference>
<dbReference type="Proteomes" id="UP001300672">
    <property type="component" value="Chromosome"/>
</dbReference>
<reference evidence="1" key="2">
    <citation type="submission" date="2023-04" db="EMBL/GenBank/DDBJ databases">
        <authorList>
            <person name="Beletskiy A.V."/>
            <person name="Mardanov A.V."/>
            <person name="Ravin N.V."/>
        </authorList>
    </citation>
    <scope>NUCLEOTIDE SEQUENCE</scope>
    <source>
        <strain evidence="1">GKL-01</strain>
    </source>
</reference>
<organism evidence="1">
    <name type="scientific">Candidatus Thiocaldithrix dubininis</name>
    <dbReference type="NCBI Taxonomy" id="3080823"/>
    <lineage>
        <taxon>Bacteria</taxon>
        <taxon>Pseudomonadati</taxon>
        <taxon>Pseudomonadota</taxon>
        <taxon>Gammaproteobacteria</taxon>
        <taxon>Thiotrichales</taxon>
        <taxon>Thiotrichaceae</taxon>
        <taxon>Candidatus Thiocaldithrix</taxon>
    </lineage>
</organism>
<dbReference type="AlphaFoldDB" id="A0AA95KH22"/>
<proteinExistence type="predicted"/>
<gene>
    <name evidence="1" type="ORF">QJT80_06675</name>
</gene>
<evidence type="ECO:0000313" key="1">
    <source>
        <dbReference type="EMBL" id="WGZ92161.1"/>
    </source>
</evidence>
<dbReference type="EMBL" id="CP124755">
    <property type="protein sequence ID" value="WGZ92161.1"/>
    <property type="molecule type" value="Genomic_DNA"/>
</dbReference>
<dbReference type="KEGG" id="tdu:QJT80_06675"/>
<protein>
    <submittedName>
        <fullName evidence="1">Uncharacterized protein</fullName>
    </submittedName>
</protein>
<accession>A0AA95KH22</accession>
<name>A0AA95KH22_9GAMM</name>